<dbReference type="PANTHER" id="PTHR42743">
    <property type="entry name" value="AMINO-ACID AMINOTRANSFERASE"/>
    <property type="match status" value="1"/>
</dbReference>
<dbReference type="GO" id="GO:0003824">
    <property type="term" value="F:catalytic activity"/>
    <property type="evidence" value="ECO:0007669"/>
    <property type="project" value="InterPro"/>
</dbReference>
<name>A0A1F5BU13_9BACT</name>
<evidence type="ECO:0000313" key="4">
    <source>
        <dbReference type="EMBL" id="OGD34100.1"/>
    </source>
</evidence>
<proteinExistence type="inferred from homology"/>
<comment type="similarity">
    <text evidence="2">Belongs to the class-IV pyridoxal-phosphate-dependent aminotransferase family.</text>
</comment>
<dbReference type="InterPro" id="IPR043131">
    <property type="entry name" value="BCAT-like_N"/>
</dbReference>
<dbReference type="Pfam" id="PF01063">
    <property type="entry name" value="Aminotran_4"/>
    <property type="match status" value="1"/>
</dbReference>
<organism evidence="4 5">
    <name type="scientific">Candidatus Azambacteria bacterium RIFCSPLOWO2_01_FULL_46_25</name>
    <dbReference type="NCBI Taxonomy" id="1797298"/>
    <lineage>
        <taxon>Bacteria</taxon>
        <taxon>Candidatus Azamiibacteriota</taxon>
    </lineage>
</organism>
<dbReference type="Gene3D" id="3.30.470.10">
    <property type="match status" value="1"/>
</dbReference>
<dbReference type="SUPFAM" id="SSF56752">
    <property type="entry name" value="D-aminoacid aminotransferase-like PLP-dependent enzymes"/>
    <property type="match status" value="1"/>
</dbReference>
<dbReference type="EMBL" id="MEYS01000002">
    <property type="protein sequence ID" value="OGD34100.1"/>
    <property type="molecule type" value="Genomic_DNA"/>
</dbReference>
<dbReference type="GO" id="GO:0005829">
    <property type="term" value="C:cytosol"/>
    <property type="evidence" value="ECO:0007669"/>
    <property type="project" value="TreeGrafter"/>
</dbReference>
<comment type="caution">
    <text evidence="4">The sequence shown here is derived from an EMBL/GenBank/DDBJ whole genome shotgun (WGS) entry which is preliminary data.</text>
</comment>
<dbReference type="InterPro" id="IPR050571">
    <property type="entry name" value="Class-IV_PLP-Dep_Aminotrnsfr"/>
</dbReference>
<gene>
    <name evidence="4" type="ORF">A2988_01290</name>
</gene>
<dbReference type="PANTHER" id="PTHR42743:SF11">
    <property type="entry name" value="AMINODEOXYCHORISMATE LYASE"/>
    <property type="match status" value="1"/>
</dbReference>
<dbReference type="InterPro" id="IPR043132">
    <property type="entry name" value="BCAT-like_C"/>
</dbReference>
<dbReference type="InterPro" id="IPR036038">
    <property type="entry name" value="Aminotransferase-like"/>
</dbReference>
<evidence type="ECO:0008006" key="6">
    <source>
        <dbReference type="Google" id="ProtNLM"/>
    </source>
</evidence>
<evidence type="ECO:0000256" key="1">
    <source>
        <dbReference type="ARBA" id="ARBA00001933"/>
    </source>
</evidence>
<evidence type="ECO:0000256" key="2">
    <source>
        <dbReference type="ARBA" id="ARBA00009320"/>
    </source>
</evidence>
<reference evidence="4 5" key="1">
    <citation type="journal article" date="2016" name="Nat. Commun.">
        <title>Thousands of microbial genomes shed light on interconnected biogeochemical processes in an aquifer system.</title>
        <authorList>
            <person name="Anantharaman K."/>
            <person name="Brown C.T."/>
            <person name="Hug L.A."/>
            <person name="Sharon I."/>
            <person name="Castelle C.J."/>
            <person name="Probst A.J."/>
            <person name="Thomas B.C."/>
            <person name="Singh A."/>
            <person name="Wilkins M.J."/>
            <person name="Karaoz U."/>
            <person name="Brodie E.L."/>
            <person name="Williams K.H."/>
            <person name="Hubbard S.S."/>
            <person name="Banfield J.F."/>
        </authorList>
    </citation>
    <scope>NUCLEOTIDE SEQUENCE [LARGE SCALE GENOMIC DNA]</scope>
</reference>
<keyword evidence="3" id="KW-0663">Pyridoxal phosphate</keyword>
<dbReference type="STRING" id="1797298.A2988_01290"/>
<protein>
    <recommendedName>
        <fullName evidence="6">Amino acid aminotransferase</fullName>
    </recommendedName>
</protein>
<accession>A0A1F5BU13</accession>
<dbReference type="Gene3D" id="3.20.10.10">
    <property type="entry name" value="D-amino Acid Aminotransferase, subunit A, domain 2"/>
    <property type="match status" value="1"/>
</dbReference>
<dbReference type="GO" id="GO:0008652">
    <property type="term" value="P:amino acid biosynthetic process"/>
    <property type="evidence" value="ECO:0007669"/>
    <property type="project" value="UniProtKB-ARBA"/>
</dbReference>
<evidence type="ECO:0000313" key="5">
    <source>
        <dbReference type="Proteomes" id="UP000176650"/>
    </source>
</evidence>
<evidence type="ECO:0000256" key="3">
    <source>
        <dbReference type="ARBA" id="ARBA00022898"/>
    </source>
</evidence>
<dbReference type="FunFam" id="3.20.10.10:FF:000002">
    <property type="entry name" value="D-alanine aminotransferase"/>
    <property type="match status" value="1"/>
</dbReference>
<sequence length="280" mass="30649">MNYCFINGRIVSDAQASVGVHDVGFLRGYGVSDPLRTYNGKPFMLDEHIERLAFSGTMLGLKLPYPRAKIKRIVGALLAKNNPPVGGQEASIRMILTGGESKDGMGYDKRHPGFFILVSSLHALPESAYTKGLKLITREYQRELPEAKTLNYVEALLARDACKKAGALEPLYVSRGKVLEAATSNFFIVKNGALITPKQNILHGITRRAAIDCARELGMRAVERDIAVRELKTADEAFITATSKEIAPVVRINGMKIGNGRVGKTTHALMGAFRNFTAAW</sequence>
<dbReference type="AlphaFoldDB" id="A0A1F5BU13"/>
<dbReference type="GO" id="GO:0046394">
    <property type="term" value="P:carboxylic acid biosynthetic process"/>
    <property type="evidence" value="ECO:0007669"/>
    <property type="project" value="UniProtKB-ARBA"/>
</dbReference>
<dbReference type="InterPro" id="IPR001544">
    <property type="entry name" value="Aminotrans_IV"/>
</dbReference>
<comment type="cofactor">
    <cofactor evidence="1">
        <name>pyridoxal 5'-phosphate</name>
        <dbReference type="ChEBI" id="CHEBI:597326"/>
    </cofactor>
</comment>
<dbReference type="Proteomes" id="UP000176650">
    <property type="component" value="Unassembled WGS sequence"/>
</dbReference>